<evidence type="ECO:0000259" key="10">
    <source>
        <dbReference type="PROSITE" id="PS50048"/>
    </source>
</evidence>
<dbReference type="InterPro" id="IPR036864">
    <property type="entry name" value="Zn2-C6_fun-type_DNA-bd_sf"/>
</dbReference>
<dbReference type="AlphaFoldDB" id="A0A5N6U5T2"/>
<dbReference type="GO" id="GO:0000435">
    <property type="term" value="P:positive regulation of transcription from RNA polymerase II promoter by galactose"/>
    <property type="evidence" value="ECO:0007669"/>
    <property type="project" value="TreeGrafter"/>
</dbReference>
<dbReference type="Gene3D" id="4.10.240.10">
    <property type="entry name" value="Zn(2)-C6 fungal-type DNA-binding domain"/>
    <property type="match status" value="1"/>
</dbReference>
<dbReference type="Pfam" id="PF00172">
    <property type="entry name" value="Zn_clus"/>
    <property type="match status" value="1"/>
</dbReference>
<dbReference type="OrthoDB" id="3364175at2759"/>
<evidence type="ECO:0000256" key="9">
    <source>
        <dbReference type="ARBA" id="ARBA00023277"/>
    </source>
</evidence>
<dbReference type="InterPro" id="IPR051127">
    <property type="entry name" value="Fungal_SecMet_Regulators"/>
</dbReference>
<evidence type="ECO:0000256" key="7">
    <source>
        <dbReference type="ARBA" id="ARBA00023163"/>
    </source>
</evidence>
<evidence type="ECO:0000256" key="4">
    <source>
        <dbReference type="ARBA" id="ARBA00023015"/>
    </source>
</evidence>
<dbReference type="Proteomes" id="UP000325780">
    <property type="component" value="Unassembled WGS sequence"/>
</dbReference>
<dbReference type="GO" id="GO:0008270">
    <property type="term" value="F:zinc ion binding"/>
    <property type="evidence" value="ECO:0007669"/>
    <property type="project" value="InterPro"/>
</dbReference>
<dbReference type="GO" id="GO:0000981">
    <property type="term" value="F:DNA-binding transcription factor activity, RNA polymerase II-specific"/>
    <property type="evidence" value="ECO:0007669"/>
    <property type="project" value="InterPro"/>
</dbReference>
<keyword evidence="7" id="KW-0804">Transcription</keyword>
<keyword evidence="4" id="KW-0805">Transcription regulation</keyword>
<reference evidence="11 12" key="1">
    <citation type="submission" date="2019-04" db="EMBL/GenBank/DDBJ databases">
        <title>Friends and foes A comparative genomics study of 23 Aspergillus species from section Flavi.</title>
        <authorList>
            <consortium name="DOE Joint Genome Institute"/>
            <person name="Kjaerbolling I."/>
            <person name="Vesth T."/>
            <person name="Frisvad J.C."/>
            <person name="Nybo J.L."/>
            <person name="Theobald S."/>
            <person name="Kildgaard S."/>
            <person name="Isbrandt T."/>
            <person name="Kuo A."/>
            <person name="Sato A."/>
            <person name="Lyhne E.K."/>
            <person name="Kogle M.E."/>
            <person name="Wiebenga A."/>
            <person name="Kun R.S."/>
            <person name="Lubbers R.J."/>
            <person name="Makela M.R."/>
            <person name="Barry K."/>
            <person name="Chovatia M."/>
            <person name="Clum A."/>
            <person name="Daum C."/>
            <person name="Haridas S."/>
            <person name="He G."/>
            <person name="LaButti K."/>
            <person name="Lipzen A."/>
            <person name="Mondo S."/>
            <person name="Riley R."/>
            <person name="Salamov A."/>
            <person name="Simmons B.A."/>
            <person name="Magnuson J.K."/>
            <person name="Henrissat B."/>
            <person name="Mortensen U.H."/>
            <person name="Larsen T.O."/>
            <person name="Devries R.P."/>
            <person name="Grigoriev I.V."/>
            <person name="Machida M."/>
            <person name="Baker S.E."/>
            <person name="Andersen M.R."/>
        </authorList>
    </citation>
    <scope>NUCLEOTIDE SEQUENCE [LARGE SCALE GENOMIC DNA]</scope>
    <source>
        <strain evidence="11 12">IBT 18842</strain>
    </source>
</reference>
<dbReference type="SUPFAM" id="SSF57701">
    <property type="entry name" value="Zn2/Cys6 DNA-binding domain"/>
    <property type="match status" value="1"/>
</dbReference>
<keyword evidence="6" id="KW-0010">Activator</keyword>
<proteinExistence type="predicted"/>
<dbReference type="Pfam" id="PF04082">
    <property type="entry name" value="Fungal_trans"/>
    <property type="match status" value="1"/>
</dbReference>
<evidence type="ECO:0000313" key="11">
    <source>
        <dbReference type="EMBL" id="KAE8153932.1"/>
    </source>
</evidence>
<keyword evidence="8" id="KW-0539">Nucleus</keyword>
<keyword evidence="5" id="KW-0238">DNA-binding</keyword>
<dbReference type="SMART" id="SM00066">
    <property type="entry name" value="GAL4"/>
    <property type="match status" value="1"/>
</dbReference>
<dbReference type="PROSITE" id="PS50048">
    <property type="entry name" value="ZN2_CY6_FUNGAL_2"/>
    <property type="match status" value="1"/>
</dbReference>
<evidence type="ECO:0000256" key="1">
    <source>
        <dbReference type="ARBA" id="ARBA00004123"/>
    </source>
</evidence>
<dbReference type="CDD" id="cd00067">
    <property type="entry name" value="GAL4"/>
    <property type="match status" value="1"/>
</dbReference>
<dbReference type="InterPro" id="IPR007219">
    <property type="entry name" value="XnlR_reg_dom"/>
</dbReference>
<dbReference type="GO" id="GO:0006351">
    <property type="term" value="P:DNA-templated transcription"/>
    <property type="evidence" value="ECO:0007669"/>
    <property type="project" value="InterPro"/>
</dbReference>
<dbReference type="PANTHER" id="PTHR47424:SF3">
    <property type="entry name" value="REGULATORY PROTEIN GAL4"/>
    <property type="match status" value="1"/>
</dbReference>
<dbReference type="CDD" id="cd12148">
    <property type="entry name" value="fungal_TF_MHR"/>
    <property type="match status" value="1"/>
</dbReference>
<feature type="domain" description="Zn(2)-C6 fungal-type" evidence="10">
    <location>
        <begin position="15"/>
        <end position="44"/>
    </location>
</feature>
<dbReference type="GO" id="GO:0000978">
    <property type="term" value="F:RNA polymerase II cis-regulatory region sequence-specific DNA binding"/>
    <property type="evidence" value="ECO:0007669"/>
    <property type="project" value="TreeGrafter"/>
</dbReference>
<organism evidence="11 12">
    <name type="scientific">Aspergillus avenaceus</name>
    <dbReference type="NCBI Taxonomy" id="36643"/>
    <lineage>
        <taxon>Eukaryota</taxon>
        <taxon>Fungi</taxon>
        <taxon>Dikarya</taxon>
        <taxon>Ascomycota</taxon>
        <taxon>Pezizomycotina</taxon>
        <taxon>Eurotiomycetes</taxon>
        <taxon>Eurotiomycetidae</taxon>
        <taxon>Eurotiales</taxon>
        <taxon>Aspergillaceae</taxon>
        <taxon>Aspergillus</taxon>
        <taxon>Aspergillus subgen. Circumdati</taxon>
    </lineage>
</organism>
<keyword evidence="9" id="KW-0119">Carbohydrate metabolism</keyword>
<dbReference type="PROSITE" id="PS00463">
    <property type="entry name" value="ZN2_CY6_FUNGAL_1"/>
    <property type="match status" value="1"/>
</dbReference>
<accession>A0A5N6U5T2</accession>
<dbReference type="PANTHER" id="PTHR47424">
    <property type="entry name" value="REGULATORY PROTEIN GAL4"/>
    <property type="match status" value="1"/>
</dbReference>
<name>A0A5N6U5T2_ASPAV</name>
<evidence type="ECO:0000313" key="12">
    <source>
        <dbReference type="Proteomes" id="UP000325780"/>
    </source>
</evidence>
<dbReference type="Gene3D" id="1.20.5.170">
    <property type="match status" value="1"/>
</dbReference>
<keyword evidence="12" id="KW-1185">Reference proteome</keyword>
<evidence type="ECO:0000256" key="2">
    <source>
        <dbReference type="ARBA" id="ARBA00022723"/>
    </source>
</evidence>
<evidence type="ECO:0000256" key="5">
    <source>
        <dbReference type="ARBA" id="ARBA00023125"/>
    </source>
</evidence>
<evidence type="ECO:0000256" key="6">
    <source>
        <dbReference type="ARBA" id="ARBA00023159"/>
    </source>
</evidence>
<dbReference type="GO" id="GO:0005634">
    <property type="term" value="C:nucleus"/>
    <property type="evidence" value="ECO:0007669"/>
    <property type="project" value="UniProtKB-SubCell"/>
</dbReference>
<keyword evidence="3" id="KW-0862">Zinc</keyword>
<comment type="subcellular location">
    <subcellularLocation>
        <location evidence="1">Nucleus</location>
    </subcellularLocation>
</comment>
<gene>
    <name evidence="11" type="ORF">BDV25DRAFT_167962</name>
</gene>
<protein>
    <recommendedName>
        <fullName evidence="10">Zn(2)-C6 fungal-type domain-containing protein</fullName>
    </recommendedName>
</protein>
<keyword evidence="2" id="KW-0479">Metal-binding</keyword>
<evidence type="ECO:0000256" key="3">
    <source>
        <dbReference type="ARBA" id="ARBA00022833"/>
    </source>
</evidence>
<dbReference type="FunFam" id="4.10.240.10:FF:000009">
    <property type="entry name" value="C6 transcription factor (Gal4)"/>
    <property type="match status" value="1"/>
</dbReference>
<evidence type="ECO:0000256" key="8">
    <source>
        <dbReference type="ARBA" id="ARBA00023242"/>
    </source>
</evidence>
<dbReference type="SMART" id="SM00906">
    <property type="entry name" value="Fungal_trans"/>
    <property type="match status" value="1"/>
</dbReference>
<dbReference type="InterPro" id="IPR001138">
    <property type="entry name" value="Zn2Cys6_DnaBD"/>
</dbReference>
<dbReference type="EMBL" id="ML742033">
    <property type="protein sequence ID" value="KAE8153932.1"/>
    <property type="molecule type" value="Genomic_DNA"/>
</dbReference>
<sequence length="600" mass="67794">MAGYAPGGRNSHIPACLECRTRKAKCSKTQPCAPCVRHNRKCVYTSRVSRTPLTREHLTAVETRLHLLESVLGKIFPSGEMQNISRELLAGDSPENLISTNRDHDPLSADNCLPSDGLSFDDLSIAPELQNFLPMDMEDQKSKFVDNYFTYYHTLYPMLHENTSRSMQRSQTNSPHWSVLANMVLAFGAWLSSDAQQGLDKVYFARAEKHFEKTLVETQGTLTLIQSLVLLSEFAQKQGSPEKSGRYLGSAVQTAVALDLQMEPDDSENKELDKEIRRRVWWSVYCAESCSAKIYGRPLLLPEDALITVRPVSNIHENTLTFSSTSFPPHSDESSIYMGLIQQSSYHRLANKIYRRILSRPDFTAQQVQEVEEMINEWHKGSSLCLQVTNPSSTPGWYLNARRRQVFCDRSLRLLVHRPLLLRWLKQKSIDGETSTSNHPAEIQCRAQGLKIARTTIDIILDSFASGRYSKLTFSFTLYALFHALIVPLIHVKADPSAPSSISCMQDINKAKNALQSLPCELDGLSQSFVIALRQLCAVSFQAVSGYKEEYPPLEGKNEIKPRDIRSSTNNIFGNQELDLLKNENLNSSHDLDFSEWLHS</sequence>